<reference evidence="6 7" key="1">
    <citation type="journal article" date="2004" name="Nature">
        <title>Genome evolution in yeasts.</title>
        <authorList>
            <consortium name="Genolevures"/>
            <person name="Dujon B."/>
            <person name="Sherman D."/>
            <person name="Fischer G."/>
            <person name="Durrens P."/>
            <person name="Casaregola S."/>
            <person name="Lafontaine I."/>
            <person name="de Montigny J."/>
            <person name="Marck C."/>
            <person name="Neuveglise C."/>
            <person name="Talla E."/>
            <person name="Goffard N."/>
            <person name="Frangeul L."/>
            <person name="Aigle M."/>
            <person name="Anthouard V."/>
            <person name="Babour A."/>
            <person name="Barbe V."/>
            <person name="Barnay S."/>
            <person name="Blanchin S."/>
            <person name="Beckerich J.M."/>
            <person name="Beyne E."/>
            <person name="Bleykasten C."/>
            <person name="Boisrame A."/>
            <person name="Boyer J."/>
            <person name="Cattolico L."/>
            <person name="Confanioleri F."/>
            <person name="de Daruvar A."/>
            <person name="Despons L."/>
            <person name="Fabre E."/>
            <person name="Fairhead C."/>
            <person name="Ferry-Dumazet H."/>
            <person name="Groppi A."/>
            <person name="Hantraye F."/>
            <person name="Hennequin C."/>
            <person name="Jauniaux N."/>
            <person name="Joyet P."/>
            <person name="Kachouri R."/>
            <person name="Kerrest A."/>
            <person name="Koszul R."/>
            <person name="Lemaire M."/>
            <person name="Lesur I."/>
            <person name="Ma L."/>
            <person name="Muller H."/>
            <person name="Nicaud J.M."/>
            <person name="Nikolski M."/>
            <person name="Oztas S."/>
            <person name="Ozier-Kalogeropoulos O."/>
            <person name="Pellenz S."/>
            <person name="Potier S."/>
            <person name="Richard G.F."/>
            <person name="Straub M.L."/>
            <person name="Suleau A."/>
            <person name="Swennene D."/>
            <person name="Tekaia F."/>
            <person name="Wesolowski-Louvel M."/>
            <person name="Westhof E."/>
            <person name="Wirth B."/>
            <person name="Zeniou-Meyer M."/>
            <person name="Zivanovic I."/>
            <person name="Bolotin-Fukuhara M."/>
            <person name="Thierry A."/>
            <person name="Bouchier C."/>
            <person name="Caudron B."/>
            <person name="Scarpelli C."/>
            <person name="Gaillardin C."/>
            <person name="Weissenbach J."/>
            <person name="Wincker P."/>
            <person name="Souciet J.L."/>
        </authorList>
    </citation>
    <scope>NUCLEOTIDE SEQUENCE [LARGE SCALE GENOMIC DNA]</scope>
    <source>
        <strain evidence="7">ATCC 36239 / CBS 767 / BCRC 21394 / JCM 1990 / NBRC 0083 / IGC 2968</strain>
    </source>
</reference>
<organism evidence="6 7">
    <name type="scientific">Debaryomyces hansenii (strain ATCC 36239 / CBS 767 / BCRC 21394 / JCM 1990 / NBRC 0083 / IGC 2968)</name>
    <name type="common">Yeast</name>
    <name type="synonym">Torulaspora hansenii</name>
    <dbReference type="NCBI Taxonomy" id="284592"/>
    <lineage>
        <taxon>Eukaryota</taxon>
        <taxon>Fungi</taxon>
        <taxon>Dikarya</taxon>
        <taxon>Ascomycota</taxon>
        <taxon>Saccharomycotina</taxon>
        <taxon>Pichiomycetes</taxon>
        <taxon>Debaryomycetaceae</taxon>
        <taxon>Debaryomyces</taxon>
    </lineage>
</organism>
<dbReference type="SUPFAM" id="SSF53335">
    <property type="entry name" value="S-adenosyl-L-methionine-dependent methyltransferases"/>
    <property type="match status" value="1"/>
</dbReference>
<evidence type="ECO:0000313" key="6">
    <source>
        <dbReference type="EMBL" id="CAG84783.2"/>
    </source>
</evidence>
<evidence type="ECO:0000256" key="2">
    <source>
        <dbReference type="ARBA" id="ARBA00012003"/>
    </source>
</evidence>
<evidence type="ECO:0000256" key="1">
    <source>
        <dbReference type="ARBA" id="ARBA00010086"/>
    </source>
</evidence>
<dbReference type="EMBL" id="CR382133">
    <property type="protein sequence ID" value="CAG84783.2"/>
    <property type="molecule type" value="Genomic_DNA"/>
</dbReference>
<dbReference type="GO" id="GO:0032259">
    <property type="term" value="P:methylation"/>
    <property type="evidence" value="ECO:0007669"/>
    <property type="project" value="UniProtKB-KW"/>
</dbReference>
<dbReference type="InterPro" id="IPR012901">
    <property type="entry name" value="CARME"/>
</dbReference>
<accession>Q6BYB1</accession>
<keyword evidence="5" id="KW-0949">S-adenosyl-L-methionine</keyword>
<dbReference type="RefSeq" id="XP_456808.2">
    <property type="nucleotide sequence ID" value="XM_456808.1"/>
</dbReference>
<dbReference type="Pfam" id="PF07942">
    <property type="entry name" value="CARME"/>
    <property type="match status" value="1"/>
</dbReference>
<dbReference type="VEuPathDB" id="FungiDB:DEHA2A10934g"/>
<evidence type="ECO:0000256" key="5">
    <source>
        <dbReference type="ARBA" id="ARBA00022691"/>
    </source>
</evidence>
<dbReference type="OMA" id="GSMSMCA"/>
<dbReference type="AlphaFoldDB" id="Q6BYB1"/>
<comment type="similarity">
    <text evidence="1">Belongs to the carnosine N-methyltransferase family.</text>
</comment>
<protein>
    <recommendedName>
        <fullName evidence="2">carnosine N-methyltransferase</fullName>
        <ecNumber evidence="2">2.1.1.22</ecNumber>
    </recommendedName>
</protein>
<keyword evidence="4" id="KW-0808">Transferase</keyword>
<sequence length="412" mass="47478">MNGQLEQEEDQNLEEYKALTSTLSSFYNFHKWEYEELIKPRNIKQASLSEQELELIPWYPKHTSDLEMAIGINEEFTKSLAMNIAADWGVSSNAQEWAACSDSDYDKVRSTLLQLSREWSTDGEKEREITFGRIIKELTDRFPNEKERQNIKILVPGCGLGRLVLDLVKEGFWCQGNEFSYHMLLTSNFMLNHCKFANNYSILPFVHKQSHVIKRLNQLRPITIPDVNPTSIHELATKNPEIPYGDLMSMTAGSFVDLYGPPNLMYSETYSSDPVANQFRNENHERFDVLTTCFFLDTASNIIDYLKAIFHCLKPGGIWINFGPLLWHFEDDSQTHFVTKQLSKGGALQSIPTIMKGLELTREDLIELVKKIGFIFEKHESDIETSYSSDIRSLGTYVYKCESWVCRKPSSI</sequence>
<evidence type="ECO:0000256" key="3">
    <source>
        <dbReference type="ARBA" id="ARBA00022603"/>
    </source>
</evidence>
<keyword evidence="3" id="KW-0489">Methyltransferase</keyword>
<dbReference type="STRING" id="284592.Q6BYB1"/>
<keyword evidence="7" id="KW-1185">Reference proteome</keyword>
<dbReference type="FunCoup" id="Q6BYB1">
    <property type="interactions" value="438"/>
</dbReference>
<dbReference type="Proteomes" id="UP000000599">
    <property type="component" value="Chromosome A"/>
</dbReference>
<dbReference type="eggNOG" id="KOG2798">
    <property type="taxonomic scope" value="Eukaryota"/>
</dbReference>
<dbReference type="OrthoDB" id="978at2759"/>
<dbReference type="GeneID" id="2899584"/>
<dbReference type="InterPro" id="IPR029063">
    <property type="entry name" value="SAM-dependent_MTases_sf"/>
</dbReference>
<dbReference type="KEGG" id="dha:DEHA2A10934g"/>
<dbReference type="InParanoid" id="Q6BYB1"/>
<name>Q6BYB1_DEBHA</name>
<dbReference type="GO" id="GO:0035498">
    <property type="term" value="P:carnosine metabolic process"/>
    <property type="evidence" value="ECO:0007669"/>
    <property type="project" value="EnsemblFungi"/>
</dbReference>
<proteinExistence type="inferred from homology"/>
<dbReference type="HOGENOM" id="CLU_030612_1_2_1"/>
<dbReference type="PANTHER" id="PTHR12303:SF6">
    <property type="entry name" value="CARNOSINE N-METHYLTRANSFERASE"/>
    <property type="match status" value="1"/>
</dbReference>
<dbReference type="GO" id="GO:0030735">
    <property type="term" value="F:carnosine N-methyltransferase activity"/>
    <property type="evidence" value="ECO:0007669"/>
    <property type="project" value="UniProtKB-EC"/>
</dbReference>
<evidence type="ECO:0000256" key="4">
    <source>
        <dbReference type="ARBA" id="ARBA00022679"/>
    </source>
</evidence>
<dbReference type="PANTHER" id="PTHR12303">
    <property type="entry name" value="CARNOSINE N-METHYLTRANSFERASE"/>
    <property type="match status" value="1"/>
</dbReference>
<evidence type="ECO:0000313" key="7">
    <source>
        <dbReference type="Proteomes" id="UP000000599"/>
    </source>
</evidence>
<dbReference type="EC" id="2.1.1.22" evidence="2"/>
<dbReference type="Gene3D" id="3.40.50.150">
    <property type="entry name" value="Vaccinia Virus protein VP39"/>
    <property type="match status" value="1"/>
</dbReference>
<dbReference type="SMART" id="SM01296">
    <property type="entry name" value="N2227"/>
    <property type="match status" value="1"/>
</dbReference>
<gene>
    <name evidence="6" type="ordered locus">DEHA2A10934g</name>
</gene>